<protein>
    <submittedName>
        <fullName evidence="1">17067_t:CDS:1</fullName>
    </submittedName>
</protein>
<organism evidence="1 2">
    <name type="scientific">Dentiscutata heterogama</name>
    <dbReference type="NCBI Taxonomy" id="1316150"/>
    <lineage>
        <taxon>Eukaryota</taxon>
        <taxon>Fungi</taxon>
        <taxon>Fungi incertae sedis</taxon>
        <taxon>Mucoromycota</taxon>
        <taxon>Glomeromycotina</taxon>
        <taxon>Glomeromycetes</taxon>
        <taxon>Diversisporales</taxon>
        <taxon>Gigasporaceae</taxon>
        <taxon>Dentiscutata</taxon>
    </lineage>
</organism>
<reference evidence="1" key="1">
    <citation type="submission" date="2021-06" db="EMBL/GenBank/DDBJ databases">
        <authorList>
            <person name="Kallberg Y."/>
            <person name="Tangrot J."/>
            <person name="Rosling A."/>
        </authorList>
    </citation>
    <scope>NUCLEOTIDE SEQUENCE</scope>
    <source>
        <strain evidence="1">IL203A</strain>
    </source>
</reference>
<dbReference type="EMBL" id="CAJVPU010000039">
    <property type="protein sequence ID" value="CAG8438722.1"/>
    <property type="molecule type" value="Genomic_DNA"/>
</dbReference>
<name>A0ACA9JVN9_9GLOM</name>
<comment type="caution">
    <text evidence="1">The sequence shown here is derived from an EMBL/GenBank/DDBJ whole genome shotgun (WGS) entry which is preliminary data.</text>
</comment>
<feature type="non-terminal residue" evidence="1">
    <location>
        <position position="75"/>
    </location>
</feature>
<keyword evidence="2" id="KW-1185">Reference proteome</keyword>
<dbReference type="Proteomes" id="UP000789702">
    <property type="component" value="Unassembled WGS sequence"/>
</dbReference>
<accession>A0ACA9JVN9</accession>
<evidence type="ECO:0000313" key="1">
    <source>
        <dbReference type="EMBL" id="CAG8438722.1"/>
    </source>
</evidence>
<sequence>MDVDHEKKKCNHDEEIKQHQDLAYTQDQLVDILLDFLDPYKDFDNAELCKQELHIEIAIFLNSFIDHIETTNKDE</sequence>
<proteinExistence type="predicted"/>
<gene>
    <name evidence="1" type="ORF">DHETER_LOCUS99</name>
</gene>
<evidence type="ECO:0000313" key="2">
    <source>
        <dbReference type="Proteomes" id="UP000789702"/>
    </source>
</evidence>